<proteinExistence type="predicted"/>
<reference evidence="1" key="2">
    <citation type="journal article" date="2021" name="PeerJ">
        <title>Extensive microbial diversity within the chicken gut microbiome revealed by metagenomics and culture.</title>
        <authorList>
            <person name="Gilroy R."/>
            <person name="Ravi A."/>
            <person name="Getino M."/>
            <person name="Pursley I."/>
            <person name="Horton D.L."/>
            <person name="Alikhan N.F."/>
            <person name="Baker D."/>
            <person name="Gharbi K."/>
            <person name="Hall N."/>
            <person name="Watson M."/>
            <person name="Adriaenssens E.M."/>
            <person name="Foster-Nyarko E."/>
            <person name="Jarju S."/>
            <person name="Secka A."/>
            <person name="Antonio M."/>
            <person name="Oren A."/>
            <person name="Chaudhuri R.R."/>
            <person name="La Ragione R."/>
            <person name="Hildebrand F."/>
            <person name="Pallen M.J."/>
        </authorList>
    </citation>
    <scope>NUCLEOTIDE SEQUENCE</scope>
    <source>
        <strain evidence="1">ChiW25-3613</strain>
    </source>
</reference>
<dbReference type="Proteomes" id="UP000824179">
    <property type="component" value="Unassembled WGS sequence"/>
</dbReference>
<evidence type="ECO:0008006" key="3">
    <source>
        <dbReference type="Google" id="ProtNLM"/>
    </source>
</evidence>
<protein>
    <recommendedName>
        <fullName evidence="3">Cytosolic protein</fullName>
    </recommendedName>
</protein>
<evidence type="ECO:0000313" key="2">
    <source>
        <dbReference type="Proteomes" id="UP000824179"/>
    </source>
</evidence>
<name>A0A9D1AFJ1_9FIRM</name>
<reference evidence="1" key="1">
    <citation type="submission" date="2020-10" db="EMBL/GenBank/DDBJ databases">
        <authorList>
            <person name="Gilroy R."/>
        </authorList>
    </citation>
    <scope>NUCLEOTIDE SEQUENCE</scope>
    <source>
        <strain evidence="1">ChiW25-3613</strain>
    </source>
</reference>
<organism evidence="1 2">
    <name type="scientific">Candidatus Coproplasma stercoripullorum</name>
    <dbReference type="NCBI Taxonomy" id="2840751"/>
    <lineage>
        <taxon>Bacteria</taxon>
        <taxon>Bacillati</taxon>
        <taxon>Bacillota</taxon>
        <taxon>Clostridia</taxon>
        <taxon>Eubacteriales</taxon>
        <taxon>Candidatus Coproplasma</taxon>
    </lineage>
</organism>
<accession>A0A9D1AFJ1</accession>
<evidence type="ECO:0000313" key="1">
    <source>
        <dbReference type="EMBL" id="HIR39130.1"/>
    </source>
</evidence>
<dbReference type="EMBL" id="DVHB01000040">
    <property type="protein sequence ID" value="HIR39130.1"/>
    <property type="molecule type" value="Genomic_DNA"/>
</dbReference>
<sequence>MQCPNVTECMCPKSTCPNHGMCCDCVTKHRLTDSLPYCLFPDNGGDKSNENHYRVLKKRFEGDGK</sequence>
<gene>
    <name evidence="1" type="ORF">IAB90_01995</name>
</gene>
<dbReference type="AlphaFoldDB" id="A0A9D1AFJ1"/>
<comment type="caution">
    <text evidence="1">The sequence shown here is derived from an EMBL/GenBank/DDBJ whole genome shotgun (WGS) entry which is preliminary data.</text>
</comment>